<protein>
    <submittedName>
        <fullName evidence="1">Uncharacterized protein</fullName>
    </submittedName>
</protein>
<organism evidence="1 2">
    <name type="scientific">Martelella mangrovi</name>
    <dbReference type="NCBI Taxonomy" id="1397477"/>
    <lineage>
        <taxon>Bacteria</taxon>
        <taxon>Pseudomonadati</taxon>
        <taxon>Pseudomonadota</taxon>
        <taxon>Alphaproteobacteria</taxon>
        <taxon>Hyphomicrobiales</taxon>
        <taxon>Aurantimonadaceae</taxon>
        <taxon>Martelella</taxon>
    </lineage>
</organism>
<dbReference type="RefSeq" id="WP_354432679.1">
    <property type="nucleotide sequence ID" value="NZ_JBEPLY010000001.1"/>
</dbReference>
<accession>A0ABV2I5L3</accession>
<reference evidence="1 2" key="1">
    <citation type="submission" date="2024-06" db="EMBL/GenBank/DDBJ databases">
        <title>Genomic Encyclopedia of Type Strains, Phase IV (KMG-IV): sequencing the most valuable type-strain genomes for metagenomic binning, comparative biology and taxonomic classification.</title>
        <authorList>
            <person name="Goeker M."/>
        </authorList>
    </citation>
    <scope>NUCLEOTIDE SEQUENCE [LARGE SCALE GENOMIC DNA]</scope>
    <source>
        <strain evidence="1 2">DSM 28102</strain>
    </source>
</reference>
<evidence type="ECO:0000313" key="2">
    <source>
        <dbReference type="Proteomes" id="UP001549164"/>
    </source>
</evidence>
<name>A0ABV2I5L3_9HYPH</name>
<evidence type="ECO:0000313" key="1">
    <source>
        <dbReference type="EMBL" id="MET3598200.1"/>
    </source>
</evidence>
<proteinExistence type="predicted"/>
<comment type="caution">
    <text evidence="1">The sequence shown here is derived from an EMBL/GenBank/DDBJ whole genome shotgun (WGS) entry which is preliminary data.</text>
</comment>
<gene>
    <name evidence="1" type="ORF">ABID12_000121</name>
</gene>
<sequence length="137" mass="16010">MFGALKNWWERWKHDAAIDRLVIKYKRLGVADPYAAAFREISMLIQLEEFRDYATEAYLTKGTNVNTAKKEWLEENGPIISAVFDREQSGAIHAAIWDMPVNKALNETAFKKWEEDTDALMIHSKPSKYYKRVIDRL</sequence>
<dbReference type="EMBL" id="JBEPLY010000001">
    <property type="protein sequence ID" value="MET3598200.1"/>
    <property type="molecule type" value="Genomic_DNA"/>
</dbReference>
<keyword evidence="2" id="KW-1185">Reference proteome</keyword>
<dbReference type="Proteomes" id="UP001549164">
    <property type="component" value="Unassembled WGS sequence"/>
</dbReference>